<evidence type="ECO:0000256" key="3">
    <source>
        <dbReference type="ARBA" id="ARBA00022917"/>
    </source>
</evidence>
<dbReference type="GO" id="GO:0006435">
    <property type="term" value="P:threonyl-tRNA aminoacylation"/>
    <property type="evidence" value="ECO:0007669"/>
    <property type="project" value="TreeGrafter"/>
</dbReference>
<keyword evidence="3" id="KW-0648">Protein biosynthesis</keyword>
<name>A0A2N6KI44_9CYAN</name>
<evidence type="ECO:0000313" key="6">
    <source>
        <dbReference type="EMBL" id="PLZ99126.1"/>
    </source>
</evidence>
<keyword evidence="2" id="KW-0067">ATP-binding</keyword>
<dbReference type="Gene3D" id="3.40.50.800">
    <property type="entry name" value="Anticodon-binding domain"/>
    <property type="match status" value="1"/>
</dbReference>
<dbReference type="AlphaFoldDB" id="A0A2N6KI44"/>
<evidence type="ECO:0000256" key="4">
    <source>
        <dbReference type="ARBA" id="ARBA00023146"/>
    </source>
</evidence>
<evidence type="ECO:0000313" key="7">
    <source>
        <dbReference type="Proteomes" id="UP000235025"/>
    </source>
</evidence>
<dbReference type="InterPro" id="IPR036621">
    <property type="entry name" value="Anticodon-bd_dom_sf"/>
</dbReference>
<keyword evidence="4" id="KW-0030">Aminoacyl-tRNA synthetase</keyword>
<dbReference type="GO" id="GO:0004829">
    <property type="term" value="F:threonine-tRNA ligase activity"/>
    <property type="evidence" value="ECO:0007669"/>
    <property type="project" value="TreeGrafter"/>
</dbReference>
<evidence type="ECO:0000256" key="1">
    <source>
        <dbReference type="ARBA" id="ARBA00022490"/>
    </source>
</evidence>
<feature type="domain" description="Anticodon-binding" evidence="5">
    <location>
        <begin position="9"/>
        <end position="88"/>
    </location>
</feature>
<keyword evidence="4" id="KW-0436">Ligase</keyword>
<dbReference type="GO" id="GO:0005524">
    <property type="term" value="F:ATP binding"/>
    <property type="evidence" value="ECO:0007669"/>
    <property type="project" value="UniProtKB-KW"/>
</dbReference>
<keyword evidence="2" id="KW-0547">Nucleotide-binding</keyword>
<dbReference type="PANTHER" id="PTHR11451">
    <property type="entry name" value="THREONINE-TRNA LIGASE"/>
    <property type="match status" value="1"/>
</dbReference>
<protein>
    <submittedName>
        <fullName evidence="6">Anticodon-binding protein</fullName>
    </submittedName>
</protein>
<comment type="caution">
    <text evidence="6">The sequence shown here is derived from an EMBL/GenBank/DDBJ whole genome shotgun (WGS) entry which is preliminary data.</text>
</comment>
<dbReference type="EMBL" id="NMQA01000090">
    <property type="protein sequence ID" value="PLZ99126.1"/>
    <property type="molecule type" value="Genomic_DNA"/>
</dbReference>
<sequence length="97" mass="10859">MGKVSSKKSADWAEVISRRLKQIGARVELHVSDRTIAKKIRELSVRKIPLIAVVGEKEAINQSLNLRRLGIVGQQEIQLAELEAELVNLRNPIYSMG</sequence>
<proteinExistence type="predicted"/>
<dbReference type="Pfam" id="PF03129">
    <property type="entry name" value="HGTP_anticodon"/>
    <property type="match status" value="1"/>
</dbReference>
<dbReference type="Proteomes" id="UP000235025">
    <property type="component" value="Unassembled WGS sequence"/>
</dbReference>
<keyword evidence="1" id="KW-0963">Cytoplasm</keyword>
<dbReference type="SUPFAM" id="SSF52954">
    <property type="entry name" value="Class II aaRS ABD-related"/>
    <property type="match status" value="1"/>
</dbReference>
<dbReference type="InterPro" id="IPR004154">
    <property type="entry name" value="Anticodon-bd"/>
</dbReference>
<accession>A0A2N6KI44</accession>
<evidence type="ECO:0000256" key="2">
    <source>
        <dbReference type="ARBA" id="ARBA00022840"/>
    </source>
</evidence>
<organism evidence="6 7">
    <name type="scientific">Fischerella thermalis CCMEE 5268</name>
    <dbReference type="NCBI Taxonomy" id="2019662"/>
    <lineage>
        <taxon>Bacteria</taxon>
        <taxon>Bacillati</taxon>
        <taxon>Cyanobacteriota</taxon>
        <taxon>Cyanophyceae</taxon>
        <taxon>Nostocales</taxon>
        <taxon>Hapalosiphonaceae</taxon>
        <taxon>Fischerella</taxon>
    </lineage>
</organism>
<evidence type="ECO:0000259" key="5">
    <source>
        <dbReference type="Pfam" id="PF03129"/>
    </source>
</evidence>
<gene>
    <name evidence="6" type="ORF">CEN50_08545</name>
</gene>
<dbReference type="PANTHER" id="PTHR11451:SF44">
    <property type="entry name" value="THREONINE--TRNA LIGASE, CHLOROPLASTIC_MITOCHONDRIAL 2"/>
    <property type="match status" value="1"/>
</dbReference>
<reference evidence="6 7" key="1">
    <citation type="submission" date="2017-07" db="EMBL/GenBank/DDBJ databases">
        <title>Genomes of Fischerella (Mastigocladus) sp. strains.</title>
        <authorList>
            <person name="Miller S.R."/>
        </authorList>
    </citation>
    <scope>NUCLEOTIDE SEQUENCE [LARGE SCALE GENOMIC DNA]</scope>
    <source>
        <strain evidence="6 7">CCMEE 5268</strain>
    </source>
</reference>